<keyword evidence="5 8" id="KW-0812">Transmembrane</keyword>
<keyword evidence="4 8" id="KW-1003">Cell membrane</keyword>
<keyword evidence="3 8" id="KW-0813">Transport</keyword>
<keyword evidence="7 8" id="KW-0472">Membrane</keyword>
<dbReference type="InterPro" id="IPR013525">
    <property type="entry name" value="ABC2_TM"/>
</dbReference>
<accession>A0ABT8N1G6</accession>
<dbReference type="PANTHER" id="PTHR30413">
    <property type="entry name" value="INNER MEMBRANE TRANSPORT PERMEASE"/>
    <property type="match status" value="1"/>
</dbReference>
<evidence type="ECO:0000256" key="7">
    <source>
        <dbReference type="ARBA" id="ARBA00023136"/>
    </source>
</evidence>
<feature type="transmembrane region" description="Helical" evidence="8">
    <location>
        <begin position="67"/>
        <end position="84"/>
    </location>
</feature>
<name>A0ABT8N1G6_9BACL</name>
<reference evidence="10 11" key="1">
    <citation type="submission" date="2023-06" db="EMBL/GenBank/DDBJ databases">
        <title>Novel species in genus Planococcus.</title>
        <authorList>
            <person name="Ning S."/>
        </authorList>
    </citation>
    <scope>NUCLEOTIDE SEQUENCE [LARGE SCALE GENOMIC DNA]</scope>
    <source>
        <strain evidence="10 11">N028</strain>
    </source>
</reference>
<evidence type="ECO:0000256" key="8">
    <source>
        <dbReference type="RuleBase" id="RU361157"/>
    </source>
</evidence>
<protein>
    <recommendedName>
        <fullName evidence="8">Transport permease protein</fullName>
    </recommendedName>
</protein>
<proteinExistence type="inferred from homology"/>
<feature type="transmembrane region" description="Helical" evidence="8">
    <location>
        <begin position="115"/>
        <end position="137"/>
    </location>
</feature>
<evidence type="ECO:0000256" key="3">
    <source>
        <dbReference type="ARBA" id="ARBA00022448"/>
    </source>
</evidence>
<evidence type="ECO:0000256" key="2">
    <source>
        <dbReference type="ARBA" id="ARBA00007783"/>
    </source>
</evidence>
<feature type="domain" description="ABC transmembrane type-2" evidence="9">
    <location>
        <begin position="35"/>
        <end position="264"/>
    </location>
</feature>
<dbReference type="Proteomes" id="UP001172055">
    <property type="component" value="Unassembled WGS sequence"/>
</dbReference>
<evidence type="ECO:0000256" key="6">
    <source>
        <dbReference type="ARBA" id="ARBA00022989"/>
    </source>
</evidence>
<feature type="transmembrane region" description="Helical" evidence="8">
    <location>
        <begin position="240"/>
        <end position="259"/>
    </location>
</feature>
<comment type="caution">
    <text evidence="8">Lacks conserved residue(s) required for the propagation of feature annotation.</text>
</comment>
<comment type="subcellular location">
    <subcellularLocation>
        <location evidence="1 8">Cell membrane</location>
        <topology evidence="1 8">Multi-pass membrane protein</topology>
    </subcellularLocation>
</comment>
<dbReference type="RefSeq" id="WP_301723357.1">
    <property type="nucleotide sequence ID" value="NZ_JAUJWV010000001.1"/>
</dbReference>
<comment type="similarity">
    <text evidence="2 8">Belongs to the ABC-2 integral membrane protein family.</text>
</comment>
<dbReference type="EMBL" id="JAUJWV010000001">
    <property type="protein sequence ID" value="MDN7241739.1"/>
    <property type="molecule type" value="Genomic_DNA"/>
</dbReference>
<dbReference type="PANTHER" id="PTHR30413:SF10">
    <property type="entry name" value="CAPSULE POLYSACCHARIDE EXPORT INNER-MEMBRANE PROTEIN CTRC"/>
    <property type="match status" value="1"/>
</dbReference>
<sequence length="269" mass="31604">MKSLFKIIKEQLGSFYLIQRLAMFHIRIENRNNVLGFAWEVLNPGIQMAMYWFVFGLGLRGNEPIDGVPFVLWMLAGISMWFFMNSGILEGTKSIHRKFNLVSKMNFPLSTLPSYIITSKLYGHLFLVALLMIVFWINGYLPSIYYIQLVYFIGISYLFAFSVTLLTSTLAVVVRDIQMVVQSTLRIMFFMSPILWLTEERLPESIQPFMMLNPFYYLANGYRASLLYNEWYITEQWEMTLYNLGLIFFLLLIGSAAHFKFRNRFSDFI</sequence>
<gene>
    <name evidence="10" type="ORF">QWY14_08030</name>
</gene>
<comment type="caution">
    <text evidence="10">The sequence shown here is derived from an EMBL/GenBank/DDBJ whole genome shotgun (WGS) entry which is preliminary data.</text>
</comment>
<keyword evidence="6 8" id="KW-1133">Transmembrane helix</keyword>
<evidence type="ECO:0000256" key="4">
    <source>
        <dbReference type="ARBA" id="ARBA00022475"/>
    </source>
</evidence>
<evidence type="ECO:0000313" key="11">
    <source>
        <dbReference type="Proteomes" id="UP001172055"/>
    </source>
</evidence>
<feature type="transmembrane region" description="Helical" evidence="8">
    <location>
        <begin position="149"/>
        <end position="173"/>
    </location>
</feature>
<feature type="transmembrane region" description="Helical" evidence="8">
    <location>
        <begin position="34"/>
        <end position="55"/>
    </location>
</feature>
<dbReference type="PROSITE" id="PS51012">
    <property type="entry name" value="ABC_TM2"/>
    <property type="match status" value="1"/>
</dbReference>
<organism evidence="10 11">
    <name type="scientific">Planococcus shixiaomingii</name>
    <dbReference type="NCBI Taxonomy" id="3058393"/>
    <lineage>
        <taxon>Bacteria</taxon>
        <taxon>Bacillati</taxon>
        <taxon>Bacillota</taxon>
        <taxon>Bacilli</taxon>
        <taxon>Bacillales</taxon>
        <taxon>Caryophanaceae</taxon>
        <taxon>Planococcus</taxon>
    </lineage>
</organism>
<evidence type="ECO:0000259" key="9">
    <source>
        <dbReference type="PROSITE" id="PS51012"/>
    </source>
</evidence>
<keyword evidence="11" id="KW-1185">Reference proteome</keyword>
<evidence type="ECO:0000256" key="1">
    <source>
        <dbReference type="ARBA" id="ARBA00004651"/>
    </source>
</evidence>
<dbReference type="InterPro" id="IPR047817">
    <property type="entry name" value="ABC2_TM_bact-type"/>
</dbReference>
<dbReference type="Pfam" id="PF01061">
    <property type="entry name" value="ABC2_membrane"/>
    <property type="match status" value="1"/>
</dbReference>
<evidence type="ECO:0000256" key="5">
    <source>
        <dbReference type="ARBA" id="ARBA00022692"/>
    </source>
</evidence>
<evidence type="ECO:0000313" key="10">
    <source>
        <dbReference type="EMBL" id="MDN7241739.1"/>
    </source>
</evidence>